<dbReference type="PANTHER" id="PTHR34094">
    <property type="match status" value="1"/>
</dbReference>
<feature type="domain" description="DUF4097" evidence="1">
    <location>
        <begin position="111"/>
        <end position="211"/>
    </location>
</feature>
<proteinExistence type="predicted"/>
<reference evidence="2" key="1">
    <citation type="submission" date="2023-08" db="EMBL/GenBank/DDBJ databases">
        <title>Reference Genome Resource for the Citrus Pathogen Phytophthora citrophthora.</title>
        <authorList>
            <person name="Moller H."/>
            <person name="Coetzee B."/>
            <person name="Rose L.J."/>
            <person name="Van Niekerk J.M."/>
        </authorList>
    </citation>
    <scope>NUCLEOTIDE SEQUENCE</scope>
    <source>
        <strain evidence="2">STE-U-9442</strain>
    </source>
</reference>
<dbReference type="PANTHER" id="PTHR34094:SF1">
    <property type="entry name" value="PROTEIN FAM185A"/>
    <property type="match status" value="1"/>
</dbReference>
<keyword evidence="3" id="KW-1185">Reference proteome</keyword>
<dbReference type="EMBL" id="JASMQC010000020">
    <property type="protein sequence ID" value="KAK1936936.1"/>
    <property type="molecule type" value="Genomic_DNA"/>
</dbReference>
<dbReference type="AlphaFoldDB" id="A0AAD9LHX3"/>
<dbReference type="InterPro" id="IPR025164">
    <property type="entry name" value="Toastrack_DUF4097"/>
</dbReference>
<accession>A0AAD9LHX3</accession>
<name>A0AAD9LHX3_9STRA</name>
<dbReference type="Pfam" id="PF13349">
    <property type="entry name" value="DUF4097"/>
    <property type="match status" value="1"/>
</dbReference>
<protein>
    <recommendedName>
        <fullName evidence="1">DUF4097 domain-containing protein</fullName>
    </recommendedName>
</protein>
<evidence type="ECO:0000313" key="3">
    <source>
        <dbReference type="Proteomes" id="UP001259832"/>
    </source>
</evidence>
<sequence length="421" mass="45544">MMLRHGLSLLRSAPSLRTQLMSSTSDRIVQTSLSLSQLKHQSQVQFKAADAARTELEIVPVLSTEDFALRVFTGSDKAVDIQNIFSIEEEAAEGSVGGADSVKALRIVKNSVLDAKVQLLLPHTVDLNVAVTNGNVMLKDKIEGDVKVVLGRGDIEVDKIRGTNVSLKTNGGQIQVSALVEGETVRLEAQEGIKCKRLMAGKAEVKLGKGESKGSEFGAIYASTCNIVSTNQSGQSTLRVGNVHGYLRVSSEGLKSLEVDRVTGALEVEDSGDKCDVVAHFDSWTNDASSSILVGGNVRVSLQPAAPIDVELHGTKVSVGKDCEFTNSEMDQLDEDYAIFTGELRAQEAAMTSSGSTGKINVDSAKDDAMRTSFFMKENDTGTHDEYEDKTPRLFVHALSGEVTLDQLNWMDNIKRKHLKR</sequence>
<gene>
    <name evidence="2" type="ORF">P3T76_009714</name>
</gene>
<comment type="caution">
    <text evidence="2">The sequence shown here is derived from an EMBL/GenBank/DDBJ whole genome shotgun (WGS) entry which is preliminary data.</text>
</comment>
<evidence type="ECO:0000313" key="2">
    <source>
        <dbReference type="EMBL" id="KAK1936936.1"/>
    </source>
</evidence>
<evidence type="ECO:0000259" key="1">
    <source>
        <dbReference type="Pfam" id="PF13349"/>
    </source>
</evidence>
<dbReference type="Proteomes" id="UP001259832">
    <property type="component" value="Unassembled WGS sequence"/>
</dbReference>
<organism evidence="2 3">
    <name type="scientific">Phytophthora citrophthora</name>
    <dbReference type="NCBI Taxonomy" id="4793"/>
    <lineage>
        <taxon>Eukaryota</taxon>
        <taxon>Sar</taxon>
        <taxon>Stramenopiles</taxon>
        <taxon>Oomycota</taxon>
        <taxon>Peronosporomycetes</taxon>
        <taxon>Peronosporales</taxon>
        <taxon>Peronosporaceae</taxon>
        <taxon>Phytophthora</taxon>
    </lineage>
</organism>